<dbReference type="InterPro" id="IPR037205">
    <property type="entry name" value="ChaB_sf"/>
</dbReference>
<evidence type="ECO:0000313" key="3">
    <source>
        <dbReference type="Proteomes" id="UP000204251"/>
    </source>
</evidence>
<name>B6D631_9ABAC</name>
<dbReference type="Gene3D" id="1.10.1740.70">
    <property type="entry name" value="ChaB"/>
    <property type="match status" value="1"/>
</dbReference>
<dbReference type="SUPFAM" id="SSF140376">
    <property type="entry name" value="ChaB-like"/>
    <property type="match status" value="1"/>
</dbReference>
<feature type="compositionally biased region" description="Acidic residues" evidence="1">
    <location>
        <begin position="72"/>
        <end position="85"/>
    </location>
</feature>
<accession>B6D631</accession>
<dbReference type="RefSeq" id="YP_002268147.1">
    <property type="nucleotide sequence ID" value="NC_011345.1"/>
</dbReference>
<dbReference type="Pfam" id="PF06150">
    <property type="entry name" value="ChaB"/>
    <property type="match status" value="1"/>
</dbReference>
<dbReference type="EMBL" id="EU839994">
    <property type="protein sequence ID" value="ACI28818.1"/>
    <property type="molecule type" value="Genomic_DNA"/>
</dbReference>
<dbReference type="Proteomes" id="UP000204251">
    <property type="component" value="Segment"/>
</dbReference>
<evidence type="ECO:0008006" key="4">
    <source>
        <dbReference type="Google" id="ProtNLM"/>
    </source>
</evidence>
<dbReference type="OrthoDB" id="27883at10239"/>
<feature type="compositionally biased region" description="Low complexity" evidence="1">
    <location>
        <begin position="86"/>
        <end position="95"/>
    </location>
</feature>
<proteinExistence type="predicted"/>
<evidence type="ECO:0000256" key="1">
    <source>
        <dbReference type="SAM" id="MobiDB-lite"/>
    </source>
</evidence>
<evidence type="ECO:0000313" key="2">
    <source>
        <dbReference type="EMBL" id="ACI28818.1"/>
    </source>
</evidence>
<dbReference type="KEGG" id="vg:6965885"/>
<protein>
    <recommendedName>
        <fullName evidence="4">ChaB-like protein</fullName>
    </recommendedName>
</protein>
<dbReference type="InterPro" id="IPR009317">
    <property type="entry name" value="ChaB"/>
</dbReference>
<feature type="region of interest" description="Disordered" evidence="1">
    <location>
        <begin position="63"/>
        <end position="103"/>
    </location>
</feature>
<keyword evidence="3" id="KW-1185">Reference proteome</keyword>
<reference evidence="2 3" key="1">
    <citation type="submission" date="2008-06" db="EMBL/GenBank/DDBJ databases">
        <title>Complete nucleotide sequence analysis of the Agrotis ipsilon multiple nucleopolyhedrovirus.</title>
        <authorList>
            <person name="Harrison R.L."/>
        </authorList>
    </citation>
    <scope>NUCLEOTIDE SEQUENCE [LARGE SCALE GENOMIC DNA]</scope>
    <source>
        <strain evidence="2 3">Illinois</strain>
    </source>
</reference>
<sequence>MYNSITELPASTQVLPFEGKRIYMKFFNRAYEKYHSDAAAARIAWQAVKRKYIKVNDEWVPRSDANEYDTTTTEDEEEEDDEEDYNYTTITTDSDTSTDDTDH</sequence>
<organism evidence="2 3">
    <name type="scientific">Agrotis ipsilon multiple nucleopolyhedrovirus</name>
    <dbReference type="NCBI Taxonomy" id="208013"/>
    <lineage>
        <taxon>Viruses</taxon>
        <taxon>Viruses incertae sedis</taxon>
        <taxon>Naldaviricetes</taxon>
        <taxon>Lefavirales</taxon>
        <taxon>Baculoviridae</taxon>
        <taxon>Alphabaculovirus</taxon>
        <taxon>Alphabaculovirus agipsilonis</taxon>
    </lineage>
</organism>
<dbReference type="GeneID" id="6965885"/>